<evidence type="ECO:0000256" key="8">
    <source>
        <dbReference type="RuleBase" id="RU000480"/>
    </source>
</evidence>
<dbReference type="FunFam" id="3.40.640.10:FF:000066">
    <property type="entry name" value="Aspartate aminotransferase"/>
    <property type="match status" value="1"/>
</dbReference>
<evidence type="ECO:0000256" key="3">
    <source>
        <dbReference type="ARBA" id="ARBA00011738"/>
    </source>
</evidence>
<dbReference type="AlphaFoldDB" id="A0A7S4SBC4"/>
<gene>
    <name evidence="10" type="ORF">AMON00008_LOCUS47767</name>
</gene>
<evidence type="ECO:0000259" key="9">
    <source>
        <dbReference type="Pfam" id="PF00155"/>
    </source>
</evidence>
<reference evidence="10" key="1">
    <citation type="submission" date="2021-01" db="EMBL/GenBank/DDBJ databases">
        <authorList>
            <person name="Corre E."/>
            <person name="Pelletier E."/>
            <person name="Niang G."/>
            <person name="Scheremetjew M."/>
            <person name="Finn R."/>
            <person name="Kale V."/>
            <person name="Holt S."/>
            <person name="Cochrane G."/>
            <person name="Meng A."/>
            <person name="Brown T."/>
            <person name="Cohen L."/>
        </authorList>
    </citation>
    <scope>NUCLEOTIDE SEQUENCE</scope>
    <source>
        <strain evidence="10">CCMP3105</strain>
    </source>
</reference>
<dbReference type="Gene3D" id="3.90.1150.10">
    <property type="entry name" value="Aspartate Aminotransferase, domain 1"/>
    <property type="match status" value="1"/>
</dbReference>
<dbReference type="InterPro" id="IPR000796">
    <property type="entry name" value="Asp_trans"/>
</dbReference>
<dbReference type="InterPro" id="IPR015424">
    <property type="entry name" value="PyrdxlP-dep_Trfase"/>
</dbReference>
<dbReference type="InterPro" id="IPR004839">
    <property type="entry name" value="Aminotransferase_I/II_large"/>
</dbReference>
<dbReference type="NCBIfam" id="NF006719">
    <property type="entry name" value="PRK09257.1"/>
    <property type="match status" value="1"/>
</dbReference>
<comment type="similarity">
    <text evidence="2">Belongs to the class-I pyridoxal-phosphate-dependent aminotransferase family.</text>
</comment>
<dbReference type="InterPro" id="IPR015421">
    <property type="entry name" value="PyrdxlP-dep_Trfase_major"/>
</dbReference>
<dbReference type="PANTHER" id="PTHR11879:SF22">
    <property type="entry name" value="ASPARTATE AMINOTRANSFERASE, MITOCHONDRIAL"/>
    <property type="match status" value="1"/>
</dbReference>
<sequence length="419" mass="46010">MAQGRSLFQDIKEAPVDPILGTTLQFNADKDSRKINLGVGAYRSEDGKPYVLQVVREAEDEVRAELGGKVNKEYSTIDGPAELKQMTQKLIFGPDCAATKAGRIASCQALSGTGALRVLSEFVRTYMEPAAHEVWVSDPTWGNHPTIFEKAGLKVQTYPYYEASTKSLNFDAMLSALRTGPKPGSMVLLHACAHNPTGVDPSEDQWRQIAAVMKERQLIPLMDSAYQGYASGSLEKDAFAVRLFVSMGFEMFLCQSFAKNLGLYGERIGMLHVVCNTPEQASAVLSQLKLVVRPMYSSPPKHGAELVLKILGSEARFKAWQVELSAMADRVLEVRSLLRKGLEAKGTPGTWNHITDQIGMFSFTGLTQAQCERLISVHHIYLLKSGRISLAGLNKGNIQYMVDSVDEAVRTCSGPTSRL</sequence>
<keyword evidence="4 8" id="KW-0032">Aminotransferase</keyword>
<comment type="subunit">
    <text evidence="3 8">Homodimer.</text>
</comment>
<evidence type="ECO:0000256" key="2">
    <source>
        <dbReference type="ARBA" id="ARBA00007441"/>
    </source>
</evidence>
<proteinExistence type="inferred from homology"/>
<dbReference type="GO" id="GO:0004069">
    <property type="term" value="F:L-aspartate:2-oxoglutarate aminotransferase activity"/>
    <property type="evidence" value="ECO:0007669"/>
    <property type="project" value="UniProtKB-EC"/>
</dbReference>
<evidence type="ECO:0000256" key="4">
    <source>
        <dbReference type="ARBA" id="ARBA00022576"/>
    </source>
</evidence>
<comment type="miscellaneous">
    <text evidence="8">In eukaryotes there are cytoplasmic, mitochondrial and chloroplastic isozymes.</text>
</comment>
<dbReference type="Pfam" id="PF00155">
    <property type="entry name" value="Aminotran_1_2"/>
    <property type="match status" value="1"/>
</dbReference>
<evidence type="ECO:0000256" key="7">
    <source>
        <dbReference type="ARBA" id="ARBA00049185"/>
    </source>
</evidence>
<evidence type="ECO:0000256" key="5">
    <source>
        <dbReference type="ARBA" id="ARBA00022679"/>
    </source>
</evidence>
<feature type="domain" description="Aminotransferase class I/classII large" evidence="9">
    <location>
        <begin position="33"/>
        <end position="404"/>
    </location>
</feature>
<evidence type="ECO:0000313" key="10">
    <source>
        <dbReference type="EMBL" id="CAE4640418.1"/>
    </source>
</evidence>
<protein>
    <recommendedName>
        <fullName evidence="8">Aspartate aminotransferase</fullName>
        <ecNumber evidence="8">2.6.1.1</ecNumber>
    </recommendedName>
</protein>
<accession>A0A7S4SBC4</accession>
<dbReference type="Gene3D" id="3.40.640.10">
    <property type="entry name" value="Type I PLP-dependent aspartate aminotransferase-like (Major domain)"/>
    <property type="match status" value="1"/>
</dbReference>
<comment type="cofactor">
    <cofactor evidence="1">
        <name>pyridoxal 5'-phosphate</name>
        <dbReference type="ChEBI" id="CHEBI:597326"/>
    </cofactor>
</comment>
<keyword evidence="6" id="KW-0663">Pyridoxal phosphate</keyword>
<dbReference type="SUPFAM" id="SSF53383">
    <property type="entry name" value="PLP-dependent transferases"/>
    <property type="match status" value="1"/>
</dbReference>
<keyword evidence="5 8" id="KW-0808">Transferase</keyword>
<dbReference type="GO" id="GO:0006520">
    <property type="term" value="P:amino acid metabolic process"/>
    <property type="evidence" value="ECO:0007669"/>
    <property type="project" value="InterPro"/>
</dbReference>
<dbReference type="CDD" id="cd00609">
    <property type="entry name" value="AAT_like"/>
    <property type="match status" value="1"/>
</dbReference>
<dbReference type="GO" id="GO:0030170">
    <property type="term" value="F:pyridoxal phosphate binding"/>
    <property type="evidence" value="ECO:0007669"/>
    <property type="project" value="InterPro"/>
</dbReference>
<dbReference type="PRINTS" id="PR00799">
    <property type="entry name" value="TRANSAMINASE"/>
</dbReference>
<evidence type="ECO:0000256" key="1">
    <source>
        <dbReference type="ARBA" id="ARBA00001933"/>
    </source>
</evidence>
<dbReference type="InterPro" id="IPR004838">
    <property type="entry name" value="NHTrfase_class1_PyrdxlP-BS"/>
</dbReference>
<dbReference type="FunFam" id="3.90.1150.10:FF:000001">
    <property type="entry name" value="Aspartate aminotransferase"/>
    <property type="match status" value="1"/>
</dbReference>
<comment type="catalytic activity">
    <reaction evidence="7 8">
        <text>L-aspartate + 2-oxoglutarate = oxaloacetate + L-glutamate</text>
        <dbReference type="Rhea" id="RHEA:21824"/>
        <dbReference type="ChEBI" id="CHEBI:16452"/>
        <dbReference type="ChEBI" id="CHEBI:16810"/>
        <dbReference type="ChEBI" id="CHEBI:29985"/>
        <dbReference type="ChEBI" id="CHEBI:29991"/>
        <dbReference type="EC" id="2.6.1.1"/>
    </reaction>
</comment>
<dbReference type="EMBL" id="HBNR01067548">
    <property type="protein sequence ID" value="CAE4640418.1"/>
    <property type="molecule type" value="Transcribed_RNA"/>
</dbReference>
<dbReference type="PANTHER" id="PTHR11879">
    <property type="entry name" value="ASPARTATE AMINOTRANSFERASE"/>
    <property type="match status" value="1"/>
</dbReference>
<dbReference type="PROSITE" id="PS00105">
    <property type="entry name" value="AA_TRANSFER_CLASS_1"/>
    <property type="match status" value="1"/>
</dbReference>
<name>A0A7S4SBC4_9DINO</name>
<evidence type="ECO:0000256" key="6">
    <source>
        <dbReference type="ARBA" id="ARBA00022898"/>
    </source>
</evidence>
<dbReference type="InterPro" id="IPR015422">
    <property type="entry name" value="PyrdxlP-dep_Trfase_small"/>
</dbReference>
<organism evidence="10">
    <name type="scientific">Alexandrium monilatum</name>
    <dbReference type="NCBI Taxonomy" id="311494"/>
    <lineage>
        <taxon>Eukaryota</taxon>
        <taxon>Sar</taxon>
        <taxon>Alveolata</taxon>
        <taxon>Dinophyceae</taxon>
        <taxon>Gonyaulacales</taxon>
        <taxon>Pyrocystaceae</taxon>
        <taxon>Alexandrium</taxon>
    </lineage>
</organism>
<dbReference type="EC" id="2.6.1.1" evidence="8"/>